<proteinExistence type="predicted"/>
<reference evidence="2 3" key="1">
    <citation type="submission" date="2015-01" db="EMBL/GenBank/DDBJ databases">
        <title>Evolution of Trichinella species and genotypes.</title>
        <authorList>
            <person name="Korhonen P.K."/>
            <person name="Edoardo P."/>
            <person name="Giuseppe L.R."/>
            <person name="Gasser R.B."/>
        </authorList>
    </citation>
    <scope>NUCLEOTIDE SEQUENCE [LARGE SCALE GENOMIC DNA]</scope>
    <source>
        <strain evidence="2">ISS141</strain>
    </source>
</reference>
<dbReference type="Proteomes" id="UP000054815">
    <property type="component" value="Unassembled WGS sequence"/>
</dbReference>
<evidence type="ECO:0000313" key="3">
    <source>
        <dbReference type="Proteomes" id="UP000054815"/>
    </source>
</evidence>
<comment type="caution">
    <text evidence="2">The sequence shown here is derived from an EMBL/GenBank/DDBJ whole genome shotgun (WGS) entry which is preliminary data.</text>
</comment>
<dbReference type="EMBL" id="JYDU01000091">
    <property type="protein sequence ID" value="KRX93330.1"/>
    <property type="molecule type" value="Genomic_DNA"/>
</dbReference>
<gene>
    <name evidence="2" type="ORF">T4E_10454</name>
</gene>
<dbReference type="AlphaFoldDB" id="A0A0V0XZV2"/>
<accession>A0A0V0XZV2</accession>
<organism evidence="2 3">
    <name type="scientific">Trichinella pseudospiralis</name>
    <name type="common">Parasitic roundworm</name>
    <dbReference type="NCBI Taxonomy" id="6337"/>
    <lineage>
        <taxon>Eukaryota</taxon>
        <taxon>Metazoa</taxon>
        <taxon>Ecdysozoa</taxon>
        <taxon>Nematoda</taxon>
        <taxon>Enoplea</taxon>
        <taxon>Dorylaimia</taxon>
        <taxon>Trichinellida</taxon>
        <taxon>Trichinellidae</taxon>
        <taxon>Trichinella</taxon>
    </lineage>
</organism>
<sequence>MVAGRYRPVLLLLGKQARVAEQRRIEPSAADEHQHQQNAGNQAADHGDHDHQILSTMAGIFAQLERVQIVQTFAVLATVQLHIRLVIAVSTLGAEFDASSQADVVAPRPRRPTAAEHLVHIRWTRLALARSGLERLTGTIFGTVAAQTAPPPSAHRRRLACTTAGRVVAPTRPGRQRETALGAVGAGSLFGARSGALATNATSLPLLNGRRFRAGAPLGPR</sequence>
<feature type="region of interest" description="Disordered" evidence="1">
    <location>
        <begin position="27"/>
        <end position="48"/>
    </location>
</feature>
<name>A0A0V0XZV2_TRIPS</name>
<evidence type="ECO:0000256" key="1">
    <source>
        <dbReference type="SAM" id="MobiDB-lite"/>
    </source>
</evidence>
<protein>
    <submittedName>
        <fullName evidence="2">Uncharacterized protein</fullName>
    </submittedName>
</protein>
<evidence type="ECO:0000313" key="2">
    <source>
        <dbReference type="EMBL" id="KRX93330.1"/>
    </source>
</evidence>